<dbReference type="KEGG" id="mya:MORIYA_3936"/>
<reference evidence="2" key="1">
    <citation type="submission" date="2018-05" db="EMBL/GenBank/DDBJ databases">
        <authorList>
            <person name="Cea G.-C."/>
            <person name="William W."/>
        </authorList>
    </citation>
    <scope>NUCLEOTIDE SEQUENCE [LARGE SCALE GENOMIC DNA]</scope>
    <source>
        <strain evidence="2">DB21MT 5</strain>
    </source>
</reference>
<name>A0A330LXF3_9GAMM</name>
<dbReference type="AlphaFoldDB" id="A0A330LXF3"/>
<dbReference type="Proteomes" id="UP000250163">
    <property type="component" value="Chromosome MORIYA"/>
</dbReference>
<accession>A0A330LXF3</accession>
<evidence type="ECO:0000313" key="1">
    <source>
        <dbReference type="EMBL" id="SQD80388.1"/>
    </source>
</evidence>
<proteinExistence type="predicted"/>
<evidence type="ECO:0000313" key="2">
    <source>
        <dbReference type="Proteomes" id="UP000250163"/>
    </source>
</evidence>
<protein>
    <submittedName>
        <fullName evidence="1">Uncharacterized protein</fullName>
    </submittedName>
</protein>
<dbReference type="EMBL" id="LS483250">
    <property type="protein sequence ID" value="SQD80388.1"/>
    <property type="molecule type" value="Genomic_DNA"/>
</dbReference>
<organism evidence="1 2">
    <name type="scientific">Moritella yayanosii</name>
    <dbReference type="NCBI Taxonomy" id="69539"/>
    <lineage>
        <taxon>Bacteria</taxon>
        <taxon>Pseudomonadati</taxon>
        <taxon>Pseudomonadota</taxon>
        <taxon>Gammaproteobacteria</taxon>
        <taxon>Alteromonadales</taxon>
        <taxon>Moritellaceae</taxon>
        <taxon>Moritella</taxon>
    </lineage>
</organism>
<gene>
    <name evidence="1" type="ORF">MORIYA_3936</name>
</gene>
<keyword evidence="2" id="KW-1185">Reference proteome</keyword>
<sequence>MKANDNSLAFLRSHIYLQNPDYLAYNSCELLTAKAAELPVDNRLHSFLTFL</sequence>